<evidence type="ECO:0000259" key="1">
    <source>
        <dbReference type="Pfam" id="PF19633"/>
    </source>
</evidence>
<dbReference type="Proteomes" id="UP001632038">
    <property type="component" value="Unassembled WGS sequence"/>
</dbReference>
<name>A0ABD3E377_9LAMI</name>
<feature type="domain" description="ATXR3 C-terminal" evidence="1">
    <location>
        <begin position="13"/>
        <end position="42"/>
    </location>
</feature>
<proteinExistence type="predicted"/>
<dbReference type="Pfam" id="PF19633">
    <property type="entry name" value="SDG2_C"/>
    <property type="match status" value="1"/>
</dbReference>
<evidence type="ECO:0000313" key="2">
    <source>
        <dbReference type="EMBL" id="KAL3648843.1"/>
    </source>
</evidence>
<accession>A0ABD3E377</accession>
<dbReference type="AlphaFoldDB" id="A0ABD3E377"/>
<organism evidence="2 3">
    <name type="scientific">Castilleja foliolosa</name>
    <dbReference type="NCBI Taxonomy" id="1961234"/>
    <lineage>
        <taxon>Eukaryota</taxon>
        <taxon>Viridiplantae</taxon>
        <taxon>Streptophyta</taxon>
        <taxon>Embryophyta</taxon>
        <taxon>Tracheophyta</taxon>
        <taxon>Spermatophyta</taxon>
        <taxon>Magnoliopsida</taxon>
        <taxon>eudicotyledons</taxon>
        <taxon>Gunneridae</taxon>
        <taxon>Pentapetalae</taxon>
        <taxon>asterids</taxon>
        <taxon>lamiids</taxon>
        <taxon>Lamiales</taxon>
        <taxon>Orobanchaceae</taxon>
        <taxon>Pedicularideae</taxon>
        <taxon>Castillejinae</taxon>
        <taxon>Castilleja</taxon>
    </lineage>
</organism>
<sequence length="53" mass="6044">MDIDEESGEKYEASVCLCSNHVCLGSYLYLTREGTFQKVLKCTMDYLIGFVHC</sequence>
<gene>
    <name evidence="2" type="primary">ATXR3</name>
    <name evidence="2" type="ORF">CASFOL_005246</name>
</gene>
<keyword evidence="3" id="KW-1185">Reference proteome</keyword>
<reference evidence="3" key="1">
    <citation type="journal article" date="2024" name="IScience">
        <title>Strigolactones Initiate the Formation of Haustorium-like Structures in Castilleja.</title>
        <authorList>
            <person name="Buerger M."/>
            <person name="Peterson D."/>
            <person name="Chory J."/>
        </authorList>
    </citation>
    <scope>NUCLEOTIDE SEQUENCE [LARGE SCALE GENOMIC DNA]</scope>
</reference>
<dbReference type="InterPro" id="IPR045606">
    <property type="entry name" value="ATXR3_C"/>
</dbReference>
<comment type="caution">
    <text evidence="2">The sequence shown here is derived from an EMBL/GenBank/DDBJ whole genome shotgun (WGS) entry which is preliminary data.</text>
</comment>
<protein>
    <submittedName>
        <fullName evidence="2">Histone-lysine N-methyltransferase atxr3</fullName>
    </submittedName>
</protein>
<dbReference type="EMBL" id="JAVIJP010000007">
    <property type="protein sequence ID" value="KAL3648843.1"/>
    <property type="molecule type" value="Genomic_DNA"/>
</dbReference>
<evidence type="ECO:0000313" key="3">
    <source>
        <dbReference type="Proteomes" id="UP001632038"/>
    </source>
</evidence>